<proteinExistence type="predicted"/>
<evidence type="ECO:0000313" key="1">
    <source>
        <dbReference type="EMBL" id="ATI79160.1"/>
    </source>
</evidence>
<name>A0A291MW62_SPHYA</name>
<organism evidence="1 2">
    <name type="scientific">Sphingobium yanoikuyae</name>
    <name type="common">Sphingomonas yanoikuyae</name>
    <dbReference type="NCBI Taxonomy" id="13690"/>
    <lineage>
        <taxon>Bacteria</taxon>
        <taxon>Pseudomonadati</taxon>
        <taxon>Pseudomonadota</taxon>
        <taxon>Alphaproteobacteria</taxon>
        <taxon>Sphingomonadales</taxon>
        <taxon>Sphingomonadaceae</taxon>
        <taxon>Sphingobium</taxon>
    </lineage>
</organism>
<dbReference type="EMBL" id="CP023741">
    <property type="protein sequence ID" value="ATI79160.1"/>
    <property type="molecule type" value="Genomic_DNA"/>
</dbReference>
<protein>
    <submittedName>
        <fullName evidence="1">Uncharacterized protein</fullName>
    </submittedName>
</protein>
<evidence type="ECO:0000313" key="2">
    <source>
        <dbReference type="Proteomes" id="UP000219422"/>
    </source>
</evidence>
<dbReference type="AlphaFoldDB" id="A0A291MW62"/>
<reference evidence="1 2" key="1">
    <citation type="submission" date="2017-10" db="EMBL/GenBank/DDBJ databases">
        <title>Sphingobium yanoikuyae S72.</title>
        <authorList>
            <person name="Sanchez E."/>
            <person name="Bustos P."/>
            <person name="Mendoza P."/>
            <person name="Guo X."/>
            <person name="Mendoza A."/>
        </authorList>
    </citation>
    <scope>NUCLEOTIDE SEQUENCE [LARGE SCALE GENOMIC DNA]</scope>
    <source>
        <strain evidence="1 2">S72</strain>
    </source>
</reference>
<gene>
    <name evidence="1" type="ORF">A6768_03450</name>
</gene>
<dbReference type="KEGG" id="sya:A6768_03450"/>
<sequence>MADSIYINLNAVATAGPDYNLITSIFDIQFIAWRLSVYNSERCCGFAWDFYFVGPWLKPKKQSIRA</sequence>
<accession>A0A291MW62</accession>
<dbReference type="Proteomes" id="UP000219422">
    <property type="component" value="Chromosome"/>
</dbReference>